<evidence type="ECO:0000256" key="9">
    <source>
        <dbReference type="ARBA" id="ARBA00022857"/>
    </source>
</evidence>
<evidence type="ECO:0000313" key="17">
    <source>
        <dbReference type="Proteomes" id="UP000070409"/>
    </source>
</evidence>
<keyword evidence="11" id="KW-0511">Multifunctional enzyme</keyword>
<dbReference type="EC" id="3.5.4.26" evidence="14"/>
<dbReference type="PROSITE" id="PS51747">
    <property type="entry name" value="CYT_DCMP_DEAMINASES_2"/>
    <property type="match status" value="1"/>
</dbReference>
<evidence type="ECO:0000256" key="8">
    <source>
        <dbReference type="ARBA" id="ARBA00022833"/>
    </source>
</evidence>
<keyword evidence="7 14" id="KW-0479">Metal-binding</keyword>
<evidence type="ECO:0000256" key="3">
    <source>
        <dbReference type="ARBA" id="ARBA00004910"/>
    </source>
</evidence>
<dbReference type="Gene3D" id="3.40.140.10">
    <property type="entry name" value="Cytidine Deaminase, domain 2"/>
    <property type="match status" value="1"/>
</dbReference>
<comment type="catalytic activity">
    <reaction evidence="13 14">
        <text>2,5-diamino-6-hydroxy-4-(5-phosphoribosylamino)-pyrimidine + H2O + H(+) = 5-amino-6-(5-phospho-D-ribosylamino)uracil + NH4(+)</text>
        <dbReference type="Rhea" id="RHEA:21868"/>
        <dbReference type="ChEBI" id="CHEBI:15377"/>
        <dbReference type="ChEBI" id="CHEBI:15378"/>
        <dbReference type="ChEBI" id="CHEBI:28938"/>
        <dbReference type="ChEBI" id="CHEBI:58453"/>
        <dbReference type="ChEBI" id="CHEBI:58614"/>
        <dbReference type="EC" id="3.5.4.26"/>
    </reaction>
</comment>
<dbReference type="RefSeq" id="WP_068746841.1">
    <property type="nucleotide sequence ID" value="NZ_LSRE01000049.1"/>
</dbReference>
<dbReference type="Pfam" id="PF01872">
    <property type="entry name" value="RibD_C"/>
    <property type="match status" value="1"/>
</dbReference>
<dbReference type="CDD" id="cd01284">
    <property type="entry name" value="Riboflavin_deaminase-reductase"/>
    <property type="match status" value="1"/>
</dbReference>
<comment type="pathway">
    <text evidence="3 14">Cofactor biosynthesis; riboflavin biosynthesis; 5-amino-6-(D-ribitylamino)uracil from GTP: step 3/4.</text>
</comment>
<evidence type="ECO:0000256" key="7">
    <source>
        <dbReference type="ARBA" id="ARBA00022723"/>
    </source>
</evidence>
<evidence type="ECO:0000259" key="15">
    <source>
        <dbReference type="PROSITE" id="PS51747"/>
    </source>
</evidence>
<evidence type="ECO:0000256" key="14">
    <source>
        <dbReference type="PIRNR" id="PIRNR006769"/>
    </source>
</evidence>
<dbReference type="PANTHER" id="PTHR38011">
    <property type="entry name" value="DIHYDROFOLATE REDUCTASE FAMILY PROTEIN (AFU_ORTHOLOGUE AFUA_8G06820)"/>
    <property type="match status" value="1"/>
</dbReference>
<keyword evidence="10 14" id="KW-0560">Oxidoreductase</keyword>
<dbReference type="InterPro" id="IPR016193">
    <property type="entry name" value="Cytidine_deaminase-like"/>
</dbReference>
<evidence type="ECO:0000256" key="2">
    <source>
        <dbReference type="ARBA" id="ARBA00004882"/>
    </source>
</evidence>
<dbReference type="SUPFAM" id="SSF53927">
    <property type="entry name" value="Cytidine deaminase-like"/>
    <property type="match status" value="1"/>
</dbReference>
<dbReference type="NCBIfam" id="TIGR00326">
    <property type="entry name" value="eubact_ribD"/>
    <property type="match status" value="1"/>
</dbReference>
<keyword evidence="9 14" id="KW-0521">NADP</keyword>
<dbReference type="EC" id="1.1.1.193" evidence="14"/>
<comment type="similarity">
    <text evidence="4 14">In the N-terminal section; belongs to the cytidine and deoxycytidylate deaminase family.</text>
</comment>
<dbReference type="Proteomes" id="UP000070409">
    <property type="component" value="Unassembled WGS sequence"/>
</dbReference>
<proteinExistence type="inferred from homology"/>
<keyword evidence="6 14" id="KW-0686">Riboflavin biosynthesis</keyword>
<protein>
    <recommendedName>
        <fullName evidence="14">Riboflavin biosynthesis protein RibD</fullName>
    </recommendedName>
    <domain>
        <recommendedName>
            <fullName evidence="14">Diaminohydroxyphosphoribosylaminopyrimidine deaminase</fullName>
            <shortName evidence="14">DRAP deaminase</shortName>
            <ecNumber evidence="14">3.5.4.26</ecNumber>
        </recommendedName>
        <alternativeName>
            <fullName evidence="14">Riboflavin-specific deaminase</fullName>
        </alternativeName>
    </domain>
    <domain>
        <recommendedName>
            <fullName evidence="14">5-amino-6-(5-phosphoribosylamino)uracil reductase</fullName>
            <ecNumber evidence="14">1.1.1.193</ecNumber>
        </recommendedName>
        <alternativeName>
            <fullName evidence="14">HTP reductase</fullName>
        </alternativeName>
    </domain>
</protein>
<evidence type="ECO:0000256" key="4">
    <source>
        <dbReference type="ARBA" id="ARBA00005259"/>
    </source>
</evidence>
<dbReference type="InterPro" id="IPR016192">
    <property type="entry name" value="APOBEC/CMP_deaminase_Zn-bd"/>
</dbReference>
<comment type="similarity">
    <text evidence="5 14">In the C-terminal section; belongs to the HTP reductase family.</text>
</comment>
<dbReference type="InterPro" id="IPR002734">
    <property type="entry name" value="RibDG_C"/>
</dbReference>
<organism evidence="16 17">
    <name type="scientific">Tsukamurella pseudospumae</name>
    <dbReference type="NCBI Taxonomy" id="239498"/>
    <lineage>
        <taxon>Bacteria</taxon>
        <taxon>Bacillati</taxon>
        <taxon>Actinomycetota</taxon>
        <taxon>Actinomycetes</taxon>
        <taxon>Mycobacteriales</taxon>
        <taxon>Tsukamurellaceae</taxon>
        <taxon>Tsukamurella</taxon>
    </lineage>
</organism>
<evidence type="ECO:0000256" key="10">
    <source>
        <dbReference type="ARBA" id="ARBA00023002"/>
    </source>
</evidence>
<comment type="pathway">
    <text evidence="2 14">Cofactor biosynthesis; riboflavin biosynthesis; 5-amino-6-(D-ribitylamino)uracil from GTP: step 2/4.</text>
</comment>
<evidence type="ECO:0000256" key="12">
    <source>
        <dbReference type="ARBA" id="ARBA00049861"/>
    </source>
</evidence>
<evidence type="ECO:0000256" key="11">
    <source>
        <dbReference type="ARBA" id="ARBA00023268"/>
    </source>
</evidence>
<evidence type="ECO:0000256" key="13">
    <source>
        <dbReference type="ARBA" id="ARBA00049886"/>
    </source>
</evidence>
<dbReference type="PIRSF" id="PIRSF006769">
    <property type="entry name" value="RibD"/>
    <property type="match status" value="1"/>
</dbReference>
<comment type="cofactor">
    <cofactor evidence="14">
        <name>Zn(2+)</name>
        <dbReference type="ChEBI" id="CHEBI:29105"/>
    </cofactor>
    <text evidence="14">Binds 1 zinc ion.</text>
</comment>
<dbReference type="InterPro" id="IPR002125">
    <property type="entry name" value="CMP_dCMP_dom"/>
</dbReference>
<dbReference type="InterPro" id="IPR024072">
    <property type="entry name" value="DHFR-like_dom_sf"/>
</dbReference>
<accession>A0A137YU88</accession>
<dbReference type="PANTHER" id="PTHR38011:SF7">
    <property type="entry name" value="2,5-DIAMINO-6-RIBOSYLAMINO-4(3H)-PYRIMIDINONE 5'-PHOSPHATE REDUCTASE"/>
    <property type="match status" value="1"/>
</dbReference>
<dbReference type="Pfam" id="PF00383">
    <property type="entry name" value="dCMP_cyt_deam_1"/>
    <property type="match status" value="1"/>
</dbReference>
<dbReference type="InterPro" id="IPR050765">
    <property type="entry name" value="Riboflavin_Biosynth_HTPR"/>
</dbReference>
<reference evidence="16 17" key="1">
    <citation type="submission" date="2016-02" db="EMBL/GenBank/DDBJ databases">
        <authorList>
            <person name="Teng J.L."/>
            <person name="Tang Y."/>
            <person name="Huang Y."/>
            <person name="Guo F."/>
            <person name="Wei W."/>
            <person name="Chen J.H."/>
            <person name="Wong S.Y."/>
            <person name="Lau S.K."/>
            <person name="Woo P.C."/>
        </authorList>
    </citation>
    <scope>NUCLEOTIDE SEQUENCE [LARGE SCALE GENOMIC DNA]</scope>
    <source>
        <strain evidence="16 17">JCM 13375</strain>
    </source>
</reference>
<comment type="catalytic activity">
    <reaction evidence="12 14">
        <text>5-amino-6-(5-phospho-D-ribitylamino)uracil + NADP(+) = 5-amino-6-(5-phospho-D-ribosylamino)uracil + NADPH + H(+)</text>
        <dbReference type="Rhea" id="RHEA:17845"/>
        <dbReference type="ChEBI" id="CHEBI:15378"/>
        <dbReference type="ChEBI" id="CHEBI:57783"/>
        <dbReference type="ChEBI" id="CHEBI:58349"/>
        <dbReference type="ChEBI" id="CHEBI:58421"/>
        <dbReference type="ChEBI" id="CHEBI:58453"/>
        <dbReference type="EC" id="1.1.1.193"/>
    </reaction>
</comment>
<dbReference type="SUPFAM" id="SSF53597">
    <property type="entry name" value="Dihydrofolate reductase-like"/>
    <property type="match status" value="1"/>
</dbReference>
<dbReference type="InterPro" id="IPR004794">
    <property type="entry name" value="Eubact_RibD"/>
</dbReference>
<gene>
    <name evidence="16" type="ORF">AXK61_08340</name>
</gene>
<dbReference type="PROSITE" id="PS00903">
    <property type="entry name" value="CYT_DCMP_DEAMINASES_1"/>
    <property type="match status" value="1"/>
</dbReference>
<keyword evidence="14" id="KW-0378">Hydrolase</keyword>
<dbReference type="Gene3D" id="3.40.430.10">
    <property type="entry name" value="Dihydrofolate Reductase, subunit A"/>
    <property type="match status" value="1"/>
</dbReference>
<dbReference type="EMBL" id="LSRE01000049">
    <property type="protein sequence ID" value="KXO89451.1"/>
    <property type="molecule type" value="Genomic_DNA"/>
</dbReference>
<evidence type="ECO:0000256" key="5">
    <source>
        <dbReference type="ARBA" id="ARBA00007417"/>
    </source>
</evidence>
<sequence>MDLQAALALAVEESTAARGISTPNPPVGAVILAADGTVVGRGRTAPAGGPHAEVVALAQAGDAARGGTAVVTLEPCDHTGRTGPCTQALIRAGIARVAYAAADPNPLAAGGAHTLRAAGVDVEHLDVEPWPLTEWIFRQRHGRPMVTVKLAATVDGRIAAPDGTSQWITGPAARERAHAERAKLDAIIVGTGTVLADDPALTARTPDGAPYPHQPTRIVLGKRDLPAAARVLTGPGAAQHVRSRDPHAALEATGDAVNVQVEGGSTVLGAFFAAGLVDRVQAYIAPVLLGAGLPAVTIPGVGTLADATRFHLESVERLGEDVLLTLLR</sequence>
<comment type="function">
    <text evidence="1 14">Converts 2,5-diamino-6-(ribosylamino)-4(3h)-pyrimidinone 5'-phosphate into 5-amino-6-(ribosylamino)-2,4(1h,3h)-pyrimidinedione 5'-phosphate.</text>
</comment>
<comment type="caution">
    <text evidence="16">The sequence shown here is derived from an EMBL/GenBank/DDBJ whole genome shotgun (WGS) entry which is preliminary data.</text>
</comment>
<feature type="domain" description="CMP/dCMP-type deaminase" evidence="15">
    <location>
        <begin position="1"/>
        <end position="123"/>
    </location>
</feature>
<name>A0A137YU88_9ACTN</name>
<evidence type="ECO:0000256" key="6">
    <source>
        <dbReference type="ARBA" id="ARBA00022619"/>
    </source>
</evidence>
<evidence type="ECO:0000313" key="16">
    <source>
        <dbReference type="EMBL" id="KXO89451.1"/>
    </source>
</evidence>
<keyword evidence="17" id="KW-1185">Reference proteome</keyword>
<evidence type="ECO:0000256" key="1">
    <source>
        <dbReference type="ARBA" id="ARBA00002151"/>
    </source>
</evidence>
<keyword evidence="8 14" id="KW-0862">Zinc</keyword>